<dbReference type="AlphaFoldDB" id="A0A8J7HRC0"/>
<reference evidence="1 2" key="1">
    <citation type="journal article" date="2021" name="Int. J. Syst. Evol. Microbiol.">
        <title>Amazonocrinis nigriterrae gen. nov., sp. nov., Atlanticothrix silvestris gen. nov., sp. nov. and Dendronalium phyllosphericum gen. nov., sp. nov., nostocacean cyanobacteria from Brazilian environments.</title>
        <authorList>
            <person name="Alvarenga D.O."/>
            <person name="Andreote A.P.D."/>
            <person name="Branco L.H.Z."/>
            <person name="Delbaje E."/>
            <person name="Cruz R.B."/>
            <person name="Varani A.M."/>
            <person name="Fiore M.F."/>
        </authorList>
    </citation>
    <scope>NUCLEOTIDE SEQUENCE [LARGE SCALE GENOMIC DNA]</scope>
    <source>
        <strain evidence="1 2">CENA67</strain>
    </source>
</reference>
<accession>A0A8J7HRC0</accession>
<organism evidence="1 2">
    <name type="scientific">Amazonocrinis nigriterrae CENA67</name>
    <dbReference type="NCBI Taxonomy" id="2794033"/>
    <lineage>
        <taxon>Bacteria</taxon>
        <taxon>Bacillati</taxon>
        <taxon>Cyanobacteriota</taxon>
        <taxon>Cyanophyceae</taxon>
        <taxon>Nostocales</taxon>
        <taxon>Nostocaceae</taxon>
        <taxon>Amazonocrinis</taxon>
        <taxon>Amazonocrinis nigriterrae</taxon>
    </lineage>
</organism>
<dbReference type="SUPFAM" id="SSF52540">
    <property type="entry name" value="P-loop containing nucleoside triphosphate hydrolases"/>
    <property type="match status" value="1"/>
</dbReference>
<proteinExistence type="predicted"/>
<dbReference type="InterPro" id="IPR027417">
    <property type="entry name" value="P-loop_NTPase"/>
</dbReference>
<comment type="caution">
    <text evidence="1">The sequence shown here is derived from an EMBL/GenBank/DDBJ whole genome shotgun (WGS) entry which is preliminary data.</text>
</comment>
<evidence type="ECO:0000313" key="1">
    <source>
        <dbReference type="EMBL" id="MBH8564097.1"/>
    </source>
</evidence>
<dbReference type="RefSeq" id="WP_198125946.1">
    <property type="nucleotide sequence ID" value="NZ_JAECZC010000034.1"/>
</dbReference>
<name>A0A8J7HRC0_9NOST</name>
<dbReference type="Gene3D" id="3.40.50.300">
    <property type="entry name" value="P-loop containing nucleotide triphosphate hydrolases"/>
    <property type="match status" value="1"/>
</dbReference>
<dbReference type="GO" id="GO:0005524">
    <property type="term" value="F:ATP binding"/>
    <property type="evidence" value="ECO:0007669"/>
    <property type="project" value="UniProtKB-KW"/>
</dbReference>
<keyword evidence="2" id="KW-1185">Reference proteome</keyword>
<evidence type="ECO:0000313" key="2">
    <source>
        <dbReference type="Proteomes" id="UP000632766"/>
    </source>
</evidence>
<dbReference type="EMBL" id="JAECZC010000034">
    <property type="protein sequence ID" value="MBH8564097.1"/>
    <property type="molecule type" value="Genomic_DNA"/>
</dbReference>
<dbReference type="InterPro" id="IPR025662">
    <property type="entry name" value="Sigma_54_int_dom_ATP-bd_1"/>
</dbReference>
<keyword evidence="1" id="KW-0067">ATP-binding</keyword>
<dbReference type="Proteomes" id="UP000632766">
    <property type="component" value="Unassembled WGS sequence"/>
</dbReference>
<sequence length="699" mass="80368">MASINDIIKREVNPFDLVNLKVGNFWSQHQELDSVVESIHQEAITEIEGFLNLVIRDNCSRTVLLVGDSGSGKSYILGRLKRTFNSKAFFAYIGPWVDNDYMWRHVLRNTVDSLIQIPDGQQESQLILWLKSLSAFTKSSLKKRIFNESFWKLLLNDRQKFIKHLKSNYQQVSIYNPDVFFGVLYELTDPENYSIACEWLRGDDLSEESMQALRVKHCINSEDAAKNILANFGRISIETQPIVLCFDQVETLPNWISNPQPIFNINTTIHNENLKNFLIILTIGTSYWKQCYHNIQQSDRARIERQVSLKYINLNQAEALWSYRLKPLHQEAESQPDSPIFPLKRQLLEENFPGGKTMPRNALILGRLEYQKYKVSLLDETVVINIQTPRGEQSKNESKTLEIKIPKKEISKPIDPHEREKAEFQLIWQQEYTKIQSKISKISFLAAPDLIRMLQEALEISQVDAIKPKLIPGAYASYSLSYQQPGKRDKIGVVWTEDASMNGFFNIMNACQKVIQQNLCQRLYLIRLGRVGEPKLKGYQIYQQIFTATNHIHIRPNLTAVYYLATYHSLVNSALAQELVIAGKTITLNKLQSLMCESKILDNCILLQDLGIVTKQKPNEDNGNGKKEDLRPVKDFLLNLIKTQGFMGVPTLITQSSVQFPAVKETDVKLLIKLLCEEKKVKIINPKDKLQDQLICFIA</sequence>
<protein>
    <submittedName>
        <fullName evidence="1">ATP-binding protein</fullName>
    </submittedName>
</protein>
<keyword evidence="1" id="KW-0547">Nucleotide-binding</keyword>
<gene>
    <name evidence="1" type="ORF">I8748_18220</name>
</gene>
<dbReference type="PROSITE" id="PS00675">
    <property type="entry name" value="SIGMA54_INTERACT_1"/>
    <property type="match status" value="1"/>
</dbReference>